<dbReference type="PANTHER" id="PTHR33067:SF35">
    <property type="entry name" value="ASPARTIC PEPTIDASE DDI1-TYPE DOMAIN-CONTAINING PROTEIN"/>
    <property type="match status" value="1"/>
</dbReference>
<evidence type="ECO:0000313" key="1">
    <source>
        <dbReference type="EMBL" id="CAL1382713.1"/>
    </source>
</evidence>
<dbReference type="Gene3D" id="2.40.70.10">
    <property type="entry name" value="Acid Proteases"/>
    <property type="match status" value="1"/>
</dbReference>
<dbReference type="Pfam" id="PF13650">
    <property type="entry name" value="Asp_protease_2"/>
    <property type="match status" value="1"/>
</dbReference>
<keyword evidence="2" id="KW-1185">Reference proteome</keyword>
<reference evidence="1 2" key="1">
    <citation type="submission" date="2024-04" db="EMBL/GenBank/DDBJ databases">
        <authorList>
            <person name="Fracassetti M."/>
        </authorList>
    </citation>
    <scope>NUCLEOTIDE SEQUENCE [LARGE SCALE GENOMIC DNA]</scope>
</reference>
<dbReference type="Proteomes" id="UP001497516">
    <property type="component" value="Chromosome 4"/>
</dbReference>
<proteinExistence type="predicted"/>
<name>A0AAV2E9T1_9ROSI</name>
<gene>
    <name evidence="1" type="ORF">LTRI10_LOCUS24025</name>
</gene>
<organism evidence="1 2">
    <name type="scientific">Linum trigynum</name>
    <dbReference type="NCBI Taxonomy" id="586398"/>
    <lineage>
        <taxon>Eukaryota</taxon>
        <taxon>Viridiplantae</taxon>
        <taxon>Streptophyta</taxon>
        <taxon>Embryophyta</taxon>
        <taxon>Tracheophyta</taxon>
        <taxon>Spermatophyta</taxon>
        <taxon>Magnoliopsida</taxon>
        <taxon>eudicotyledons</taxon>
        <taxon>Gunneridae</taxon>
        <taxon>Pentapetalae</taxon>
        <taxon>rosids</taxon>
        <taxon>fabids</taxon>
        <taxon>Malpighiales</taxon>
        <taxon>Linaceae</taxon>
        <taxon>Linum</taxon>
    </lineage>
</organism>
<accession>A0AAV2E9T1</accession>
<dbReference type="PANTHER" id="PTHR33067">
    <property type="entry name" value="RNA-DIRECTED DNA POLYMERASE-RELATED"/>
    <property type="match status" value="1"/>
</dbReference>
<sequence>MPFVEALSKMPNYGKFMKDLLTNKKKFGDLSTLMLSEECSAILQNNLREKRKDPWSFTIPLVIGTMHVGKSLVDLGSSINVMPYKIFKKLGLVEPRTTRISIQLADRSIVNPRGIIKDLLVNVSALTYPVDFVILDINEDVDVPLILGRPFLATAKALIDVHSGKLILRVGDEQATFSVSNNAKHSHMHDDLDYCDIIADFETTLAITSAGTNDVLERCIFLGEQASQELQLQEQLVALEHCEFLEVEKSFKPISSSTRITTSLEEPPELELKPLPPHLEYAFLWEGNKLPIIISSILTPEKKIRLVALLK</sequence>
<evidence type="ECO:0000313" key="2">
    <source>
        <dbReference type="Proteomes" id="UP001497516"/>
    </source>
</evidence>
<dbReference type="CDD" id="cd00303">
    <property type="entry name" value="retropepsin_like"/>
    <property type="match status" value="1"/>
</dbReference>
<dbReference type="EMBL" id="OZ034817">
    <property type="protein sequence ID" value="CAL1382713.1"/>
    <property type="molecule type" value="Genomic_DNA"/>
</dbReference>
<dbReference type="InterPro" id="IPR021109">
    <property type="entry name" value="Peptidase_aspartic_dom_sf"/>
</dbReference>
<protein>
    <submittedName>
        <fullName evidence="1">Uncharacterized protein</fullName>
    </submittedName>
</protein>
<dbReference type="AlphaFoldDB" id="A0AAV2E9T1"/>